<evidence type="ECO:0000313" key="1">
    <source>
        <dbReference type="EMBL" id="EXX79516.1"/>
    </source>
</evidence>
<proteinExistence type="predicted"/>
<dbReference type="AlphaFoldDB" id="A0A015M3C9"/>
<protein>
    <recommendedName>
        <fullName evidence="3">F-box domain-containing protein</fullName>
    </recommendedName>
</protein>
<dbReference type="OrthoDB" id="2314983at2759"/>
<sequence length="487" mass="58174">MSKLNKDILFLIFEELQDNSKFLFSCLMVNRIWCETVVPILWRNPWRYAINYYKKNSLYSIITSYLSNDIKESLTKKGVKITGQSLVFDYLTFCKSINIRTIDAIISIGSSSEYNQFLLQEEIYSLLIKKCPEIKYLNICDTYEIVYLPEAKVRLESLCELTFDTLIGSSYFYRLAHICQQIQRIIIINKNLNANHGTAKLIEFQNNLKYFKWIDEFVEDDDDFDWEQLGDPYTEIFNLLKKHANTLNHFEVSIQYDHDDLIVYDYSFLQYTLLELHNLKILEINSHLFLNNNDFNEKLEMVAYRDLEILKIDYADIYQVTCMVKYTSLCLRELRIDDFDWDYDNYDDVTLNFFRTICENCFLIEYLSIPMFFENQFIEFEKLLKKCQKLRSLNVKDTYCDEESEFIYGDYLLNTLIREASTNLREIGIPYDIKLSLKTLETFFEKWKGRPAVSINLGDISFYRKNNSYMKLFDKYKIEGVIKNINM</sequence>
<accession>A0A015M3C9</accession>
<dbReference type="HOGENOM" id="CLU_028913_8_1_1"/>
<keyword evidence="2" id="KW-1185">Reference proteome</keyword>
<name>A0A015M3C9_RHIIW</name>
<dbReference type="EMBL" id="JEMT01002878">
    <property type="protein sequence ID" value="EXX79516.1"/>
    <property type="molecule type" value="Genomic_DNA"/>
</dbReference>
<gene>
    <name evidence="1" type="ORF">RirG_004850</name>
</gene>
<evidence type="ECO:0008006" key="3">
    <source>
        <dbReference type="Google" id="ProtNLM"/>
    </source>
</evidence>
<evidence type="ECO:0000313" key="2">
    <source>
        <dbReference type="Proteomes" id="UP000022910"/>
    </source>
</evidence>
<comment type="caution">
    <text evidence="1">The sequence shown here is derived from an EMBL/GenBank/DDBJ whole genome shotgun (WGS) entry which is preliminary data.</text>
</comment>
<reference evidence="1 2" key="1">
    <citation type="submission" date="2014-02" db="EMBL/GenBank/DDBJ databases">
        <title>Single nucleus genome sequencing reveals high similarity among nuclei of an endomycorrhizal fungus.</title>
        <authorList>
            <person name="Lin K."/>
            <person name="Geurts R."/>
            <person name="Zhang Z."/>
            <person name="Limpens E."/>
            <person name="Saunders D.G."/>
            <person name="Mu D."/>
            <person name="Pang E."/>
            <person name="Cao H."/>
            <person name="Cha H."/>
            <person name="Lin T."/>
            <person name="Zhou Q."/>
            <person name="Shang Y."/>
            <person name="Li Y."/>
            <person name="Ivanov S."/>
            <person name="Sharma T."/>
            <person name="Velzen R.V."/>
            <person name="Ruijter N.D."/>
            <person name="Aanen D.K."/>
            <person name="Win J."/>
            <person name="Kamoun S."/>
            <person name="Bisseling T."/>
            <person name="Huang S."/>
        </authorList>
    </citation>
    <scope>NUCLEOTIDE SEQUENCE [LARGE SCALE GENOMIC DNA]</scope>
    <source>
        <strain evidence="2">DAOM197198w</strain>
    </source>
</reference>
<dbReference type="Proteomes" id="UP000022910">
    <property type="component" value="Unassembled WGS sequence"/>
</dbReference>
<organism evidence="1 2">
    <name type="scientific">Rhizophagus irregularis (strain DAOM 197198w)</name>
    <name type="common">Glomus intraradices</name>
    <dbReference type="NCBI Taxonomy" id="1432141"/>
    <lineage>
        <taxon>Eukaryota</taxon>
        <taxon>Fungi</taxon>
        <taxon>Fungi incertae sedis</taxon>
        <taxon>Mucoromycota</taxon>
        <taxon>Glomeromycotina</taxon>
        <taxon>Glomeromycetes</taxon>
        <taxon>Glomerales</taxon>
        <taxon>Glomeraceae</taxon>
        <taxon>Rhizophagus</taxon>
    </lineage>
</organism>